<gene>
    <name evidence="3" type="ORF">MBELCI_2977</name>
</gene>
<dbReference type="AlphaFoldDB" id="U2Z692"/>
<comment type="caution">
    <text evidence="3">The sequence shown here is derived from an EMBL/GenBank/DDBJ whole genome shotgun (WGS) entry which is preliminary data.</text>
</comment>
<evidence type="ECO:0000313" key="4">
    <source>
        <dbReference type="Proteomes" id="UP000016566"/>
    </source>
</evidence>
<dbReference type="PANTHER" id="PTHR36845:SF1">
    <property type="entry name" value="HYDROLASE, PUTATIVE (AFU_ORTHOLOGUE AFUA_7G05090)-RELATED"/>
    <property type="match status" value="1"/>
</dbReference>
<dbReference type="eggNOG" id="COG1331">
    <property type="taxonomic scope" value="Bacteria"/>
</dbReference>
<dbReference type="GO" id="GO:0052757">
    <property type="term" value="F:chondroitin hydrolase activity"/>
    <property type="evidence" value="ECO:0007669"/>
    <property type="project" value="TreeGrafter"/>
</dbReference>
<dbReference type="PANTHER" id="PTHR36845">
    <property type="entry name" value="HYDROLASE, PUTATIVE (AFU_ORTHOLOGUE AFUA_7G05090)-RELATED"/>
    <property type="match status" value="1"/>
</dbReference>
<proteinExistence type="inferred from homology"/>
<reference evidence="3" key="1">
    <citation type="journal article" date="2013" name="Genome Announc.">
        <title>Draft Genome Sequence of Loktanella cinnabarina LL-001T, Isolated from Deep-Sea Floor Sediment.</title>
        <authorList>
            <person name="Nishi S."/>
            <person name="Tsubouchi T."/>
            <person name="Takaki Y."/>
            <person name="Koyanagi R."/>
            <person name="Satoh N."/>
            <person name="Maruyama T."/>
            <person name="Hatada Y."/>
        </authorList>
    </citation>
    <scope>NUCLEOTIDE SEQUENCE [LARGE SCALE GENOMIC DNA]</scope>
    <source>
        <strain evidence="3">LL-001</strain>
    </source>
</reference>
<dbReference type="SUPFAM" id="SSF48208">
    <property type="entry name" value="Six-hairpin glycosidases"/>
    <property type="match status" value="1"/>
</dbReference>
<dbReference type="Proteomes" id="UP000016566">
    <property type="component" value="Unassembled WGS sequence"/>
</dbReference>
<accession>U2Z692</accession>
<comment type="similarity">
    <text evidence="2">Belongs to the glycosyl hydrolase 88 family.</text>
</comment>
<evidence type="ECO:0000256" key="1">
    <source>
        <dbReference type="ARBA" id="ARBA00022801"/>
    </source>
</evidence>
<keyword evidence="1" id="KW-0378">Hydrolase</keyword>
<dbReference type="STRING" id="1337093.MBELCI_2977"/>
<dbReference type="InterPro" id="IPR008928">
    <property type="entry name" value="6-hairpin_glycosidase_sf"/>
</dbReference>
<keyword evidence="4" id="KW-1185">Reference proteome</keyword>
<dbReference type="InterPro" id="IPR052369">
    <property type="entry name" value="UG_Glycosaminoglycan_Hydrolase"/>
</dbReference>
<dbReference type="GO" id="GO:0000272">
    <property type="term" value="P:polysaccharide catabolic process"/>
    <property type="evidence" value="ECO:0007669"/>
    <property type="project" value="TreeGrafter"/>
</dbReference>
<name>U2Z692_9RHOB</name>
<organism evidence="3 4">
    <name type="scientific">Limimaricola cinnabarinus LL-001</name>
    <dbReference type="NCBI Taxonomy" id="1337093"/>
    <lineage>
        <taxon>Bacteria</taxon>
        <taxon>Pseudomonadati</taxon>
        <taxon>Pseudomonadota</taxon>
        <taxon>Alphaproteobacteria</taxon>
        <taxon>Rhodobacterales</taxon>
        <taxon>Paracoccaceae</taxon>
        <taxon>Limimaricola</taxon>
    </lineage>
</organism>
<sequence>MRDDDSVCQSASFDGETGKLIRNYTHKGYSDASTWTRAQGWAMLGYSYLAGIDRENPRLLRMAERVSDWWIAHVPSDLIALWDFDAPEQPSTPRDTSGTAIAAASLLRLAHAHPDESRARSYRDFAERTVHALCAEVTPTEQGDTRPPGILTRGCFDKTREEATEAELIWGDYFLLESLRILSGTLDIERLYPRG</sequence>
<protein>
    <recommendedName>
        <fullName evidence="5">Glucuronyl hydrolase</fullName>
    </recommendedName>
</protein>
<dbReference type="EMBL" id="BATB01000053">
    <property type="protein sequence ID" value="GAD56925.1"/>
    <property type="molecule type" value="Genomic_DNA"/>
</dbReference>
<evidence type="ECO:0008006" key="5">
    <source>
        <dbReference type="Google" id="ProtNLM"/>
    </source>
</evidence>
<dbReference type="InterPro" id="IPR012341">
    <property type="entry name" value="6hp_glycosidase-like_sf"/>
</dbReference>
<dbReference type="Gene3D" id="1.50.10.10">
    <property type="match status" value="1"/>
</dbReference>
<evidence type="ECO:0000256" key="2">
    <source>
        <dbReference type="ARBA" id="ARBA00038358"/>
    </source>
</evidence>
<evidence type="ECO:0000313" key="3">
    <source>
        <dbReference type="EMBL" id="GAD56925.1"/>
    </source>
</evidence>